<keyword evidence="2" id="KW-1185">Reference proteome</keyword>
<sequence>MFGLLLLANFIFLAFTLPTDKAYLEQCVDRFCPPGTYCEIYSKPVQCQNSPCRPIVICLPDTVNGCNSLTCPSGQVCVEHTIPCIGRSCKKVPKCVAPGTCEAKECPPSHKCIEKDGPKCIRTIFTEAEVALLSKNN</sequence>
<dbReference type="Proteomes" id="UP000887540">
    <property type="component" value="Unplaced"/>
</dbReference>
<dbReference type="AlphaFoldDB" id="A0A914C153"/>
<name>A0A914C153_9BILA</name>
<evidence type="ECO:0000313" key="2">
    <source>
        <dbReference type="Proteomes" id="UP000887540"/>
    </source>
</evidence>
<feature type="chain" id="PRO_5037757044" evidence="1">
    <location>
        <begin position="17"/>
        <end position="137"/>
    </location>
</feature>
<accession>A0A914C153</accession>
<reference evidence="3" key="1">
    <citation type="submission" date="2022-11" db="UniProtKB">
        <authorList>
            <consortium name="WormBaseParasite"/>
        </authorList>
    </citation>
    <scope>IDENTIFICATION</scope>
</reference>
<organism evidence="2 3">
    <name type="scientific">Acrobeloides nanus</name>
    <dbReference type="NCBI Taxonomy" id="290746"/>
    <lineage>
        <taxon>Eukaryota</taxon>
        <taxon>Metazoa</taxon>
        <taxon>Ecdysozoa</taxon>
        <taxon>Nematoda</taxon>
        <taxon>Chromadorea</taxon>
        <taxon>Rhabditida</taxon>
        <taxon>Tylenchina</taxon>
        <taxon>Cephalobomorpha</taxon>
        <taxon>Cephaloboidea</taxon>
        <taxon>Cephalobidae</taxon>
        <taxon>Acrobeloides</taxon>
    </lineage>
</organism>
<proteinExistence type="predicted"/>
<evidence type="ECO:0000313" key="3">
    <source>
        <dbReference type="WBParaSite" id="ACRNAN_Path_1478.g5780.t1"/>
    </source>
</evidence>
<protein>
    <submittedName>
        <fullName evidence="3">Uncharacterized protein</fullName>
    </submittedName>
</protein>
<feature type="signal peptide" evidence="1">
    <location>
        <begin position="1"/>
        <end position="16"/>
    </location>
</feature>
<keyword evidence="1" id="KW-0732">Signal</keyword>
<evidence type="ECO:0000256" key="1">
    <source>
        <dbReference type="SAM" id="SignalP"/>
    </source>
</evidence>
<dbReference type="WBParaSite" id="ACRNAN_Path_1478.g5780.t1">
    <property type="protein sequence ID" value="ACRNAN_Path_1478.g5780.t1"/>
    <property type="gene ID" value="ACRNAN_Path_1478.g5780"/>
</dbReference>